<evidence type="ECO:0000313" key="3">
    <source>
        <dbReference type="Proteomes" id="UP000078302"/>
    </source>
</evidence>
<gene>
    <name evidence="2" type="ORF">A4H96_11035</name>
</gene>
<accession>A0A179BCI0</accession>
<dbReference type="AlphaFoldDB" id="A0A179BCI0"/>
<comment type="caution">
    <text evidence="2">The sequence shown here is derived from an EMBL/GenBank/DDBJ whole genome shotgun (WGS) entry which is preliminary data.</text>
</comment>
<feature type="region of interest" description="Disordered" evidence="1">
    <location>
        <begin position="118"/>
        <end position="137"/>
    </location>
</feature>
<reference evidence="2 3" key="1">
    <citation type="submission" date="2016-04" db="EMBL/GenBank/DDBJ databases">
        <title>Acidithiobacillus ferrooxidans genome sequencing and assembly.</title>
        <authorList>
            <person name="Zhou Z."/>
        </authorList>
    </citation>
    <scope>NUCLEOTIDE SEQUENCE [LARGE SCALE GENOMIC DNA]</scope>
    <source>
        <strain evidence="2 3">BY0502</strain>
    </source>
</reference>
<dbReference type="Proteomes" id="UP000078302">
    <property type="component" value="Unassembled WGS sequence"/>
</dbReference>
<name>A0A179BCI0_ACIFR</name>
<feature type="compositionally biased region" description="Basic and acidic residues" evidence="1">
    <location>
        <begin position="127"/>
        <end position="137"/>
    </location>
</feature>
<proteinExistence type="predicted"/>
<organism evidence="2 3">
    <name type="scientific">Acidithiobacillus ferrooxidans</name>
    <name type="common">Thiobacillus ferrooxidans</name>
    <dbReference type="NCBI Taxonomy" id="920"/>
    <lineage>
        <taxon>Bacteria</taxon>
        <taxon>Pseudomonadati</taxon>
        <taxon>Pseudomonadota</taxon>
        <taxon>Acidithiobacillia</taxon>
        <taxon>Acidithiobacillales</taxon>
        <taxon>Acidithiobacillaceae</taxon>
        <taxon>Acidithiobacillus</taxon>
    </lineage>
</organism>
<dbReference type="RefSeq" id="WP_064219648.1">
    <property type="nucleotide sequence ID" value="NZ_LVXZ01000146.1"/>
</dbReference>
<evidence type="ECO:0000313" key="2">
    <source>
        <dbReference type="EMBL" id="OAP88993.1"/>
    </source>
</evidence>
<protein>
    <submittedName>
        <fullName evidence="2">Uncharacterized protein</fullName>
    </submittedName>
</protein>
<evidence type="ECO:0000256" key="1">
    <source>
        <dbReference type="SAM" id="MobiDB-lite"/>
    </source>
</evidence>
<sequence length="137" mass="15045">MSTKPEYSDPRDQQIAEATADALWRANHMPEIYDQILDIALLSDVSLDLVLDICHAAEAAQTSPELIKEMDRLEADVIVAVGFHRPDLAAHMRANPVQALRCLGSACVRAVIDEAQRTLSAPPPAPDPDRFDAGRIY</sequence>
<keyword evidence="3" id="KW-1185">Reference proteome</keyword>
<dbReference type="EMBL" id="LVXZ01000146">
    <property type="protein sequence ID" value="OAP88993.1"/>
    <property type="molecule type" value="Genomic_DNA"/>
</dbReference>